<keyword evidence="4 9" id="KW-0378">Hydrolase</keyword>
<dbReference type="GO" id="GO:0006508">
    <property type="term" value="P:proteolysis"/>
    <property type="evidence" value="ECO:0007669"/>
    <property type="project" value="UniProtKB-KW"/>
</dbReference>
<evidence type="ECO:0000256" key="10">
    <source>
        <dbReference type="RuleBase" id="RU361183"/>
    </source>
</evidence>
<dbReference type="Ensembl" id="ENSDCDT00010051489.1">
    <property type="protein sequence ID" value="ENSDCDP00010041509.1"/>
    <property type="gene ID" value="ENSDCDG00010026329.1"/>
</dbReference>
<dbReference type="SUPFAM" id="SSF55486">
    <property type="entry name" value="Metalloproteases ('zincins'), catalytic domain"/>
    <property type="match status" value="1"/>
</dbReference>
<dbReference type="EC" id="3.4.24.-" evidence="10"/>
<dbReference type="InterPro" id="IPR001506">
    <property type="entry name" value="Peptidase_M12A"/>
</dbReference>
<dbReference type="PROSITE" id="PS51864">
    <property type="entry name" value="ASTACIN"/>
    <property type="match status" value="1"/>
</dbReference>
<feature type="binding site" evidence="9">
    <location>
        <position position="228"/>
    </location>
    <ligand>
        <name>Zn(2+)</name>
        <dbReference type="ChEBI" id="CHEBI:29105"/>
        <note>catalytic</note>
    </ligand>
</feature>
<protein>
    <recommendedName>
        <fullName evidence="10">Metalloendopeptidase</fullName>
        <ecNumber evidence="10">3.4.24.-</ecNumber>
    </recommendedName>
</protein>
<keyword evidence="1 9" id="KW-0645">Protease</keyword>
<dbReference type="Pfam" id="PF01400">
    <property type="entry name" value="Astacin"/>
    <property type="match status" value="1"/>
</dbReference>
<dbReference type="AlphaFoldDB" id="A0AAY4D8M5"/>
<evidence type="ECO:0000256" key="6">
    <source>
        <dbReference type="ARBA" id="ARBA00023049"/>
    </source>
</evidence>
<dbReference type="PANTHER" id="PTHR10127">
    <property type="entry name" value="DISCOIDIN, CUB, EGF, LAMININ , AND ZINC METALLOPROTEASE DOMAIN CONTAINING"/>
    <property type="match status" value="1"/>
</dbReference>
<evidence type="ECO:0000256" key="3">
    <source>
        <dbReference type="ARBA" id="ARBA00022729"/>
    </source>
</evidence>
<dbReference type="GeneTree" id="ENSGT00940000154856"/>
<keyword evidence="6 9" id="KW-0482">Metalloprotease</keyword>
<dbReference type="PANTHER" id="PTHR10127:SF899">
    <property type="entry name" value="ASTACIN-LIKE METALLOENDOPEPTIDASE-RELATED"/>
    <property type="match status" value="1"/>
</dbReference>
<sequence length="360" mass="40632">MDFNTVCNTPYATVITKISEKEARYLLPYKQQLRASKGQQTQQISIMSAFARTFLVLLSTLTSAQCHYQKSRCFIIEKSGENYTMIGNGPEKDDCTAGKLIEEANKNLGLNEGDPLILFGDVAVGTGFQNADPCTSRNCLWPKANDGNVHIPYVISNQYSSGERSIIERALQAFHASTCIRFHRRQSDMHYLDIRSLQGCWSFVGRRTGSQTVSLSRQGCVYPHVVQHEILHALGFNHEQCRSDRDEHVRIIYSNVAPGQEHNFRKVQTNNLGTPYDYDSVMHYPRNAFSRNGQPTILPIPNRDVSIGRATVMSRNDILRINRLYRYCGTTKAGEAHFTGSFHSGLMQDGESCPFERLCS</sequence>
<reference evidence="12" key="3">
    <citation type="submission" date="2025-09" db="UniProtKB">
        <authorList>
            <consortium name="Ensembl"/>
        </authorList>
    </citation>
    <scope>IDENTIFICATION</scope>
</reference>
<keyword evidence="5 9" id="KW-0862">Zinc</keyword>
<dbReference type="PRINTS" id="PR00480">
    <property type="entry name" value="ASTACIN"/>
</dbReference>
<keyword evidence="3" id="KW-0732">Signal</keyword>
<keyword evidence="13" id="KW-1185">Reference proteome</keyword>
<comment type="cofactor">
    <cofactor evidence="9 10">
        <name>Zn(2+)</name>
        <dbReference type="ChEBI" id="CHEBI:29105"/>
    </cofactor>
    <text evidence="9 10">Binds 1 zinc ion per subunit.</text>
</comment>
<dbReference type="Gene3D" id="3.40.390.10">
    <property type="entry name" value="Collagenase (Catalytic Domain)"/>
    <property type="match status" value="1"/>
</dbReference>
<feature type="domain" description="Peptidase M12A" evidence="11">
    <location>
        <begin position="130"/>
        <end position="329"/>
    </location>
</feature>
<feature type="active site" evidence="9">
    <location>
        <position position="229"/>
    </location>
</feature>
<feature type="binding site" evidence="9">
    <location>
        <position position="238"/>
    </location>
    <ligand>
        <name>Zn(2+)</name>
        <dbReference type="ChEBI" id="CHEBI:29105"/>
        <note>catalytic</note>
    </ligand>
</feature>
<evidence type="ECO:0000259" key="11">
    <source>
        <dbReference type="PROSITE" id="PS51864"/>
    </source>
</evidence>
<gene>
    <name evidence="12" type="primary">LOC114766232</name>
</gene>
<evidence type="ECO:0000256" key="4">
    <source>
        <dbReference type="ARBA" id="ARBA00022801"/>
    </source>
</evidence>
<evidence type="ECO:0000256" key="9">
    <source>
        <dbReference type="PROSITE-ProRule" id="PRU01211"/>
    </source>
</evidence>
<accession>A0AAY4D8M5</accession>
<feature type="binding site" evidence="9">
    <location>
        <position position="232"/>
    </location>
    <ligand>
        <name>Zn(2+)</name>
        <dbReference type="ChEBI" id="CHEBI:29105"/>
        <note>catalytic</note>
    </ligand>
</feature>
<dbReference type="InterPro" id="IPR024079">
    <property type="entry name" value="MetalloPept_cat_dom_sf"/>
</dbReference>
<dbReference type="FunFam" id="3.40.390.10:FF:000040">
    <property type="entry name" value="Metalloendopeptidase"/>
    <property type="match status" value="1"/>
</dbReference>
<evidence type="ECO:0000256" key="5">
    <source>
        <dbReference type="ARBA" id="ARBA00022833"/>
    </source>
</evidence>
<keyword evidence="8" id="KW-1015">Disulfide bond</keyword>
<organism evidence="12 13">
    <name type="scientific">Denticeps clupeoides</name>
    <name type="common">denticle herring</name>
    <dbReference type="NCBI Taxonomy" id="299321"/>
    <lineage>
        <taxon>Eukaryota</taxon>
        <taxon>Metazoa</taxon>
        <taxon>Chordata</taxon>
        <taxon>Craniata</taxon>
        <taxon>Vertebrata</taxon>
        <taxon>Euteleostomi</taxon>
        <taxon>Actinopterygii</taxon>
        <taxon>Neopterygii</taxon>
        <taxon>Teleostei</taxon>
        <taxon>Clupei</taxon>
        <taxon>Clupeiformes</taxon>
        <taxon>Denticipitoidei</taxon>
        <taxon>Denticipitidae</taxon>
        <taxon>Denticeps</taxon>
    </lineage>
</organism>
<dbReference type="GO" id="GO:0004222">
    <property type="term" value="F:metalloendopeptidase activity"/>
    <property type="evidence" value="ECO:0007669"/>
    <property type="project" value="UniProtKB-UniRule"/>
</dbReference>
<evidence type="ECO:0000256" key="1">
    <source>
        <dbReference type="ARBA" id="ARBA00022670"/>
    </source>
</evidence>
<dbReference type="GO" id="GO:0008270">
    <property type="term" value="F:zinc ion binding"/>
    <property type="evidence" value="ECO:0007669"/>
    <property type="project" value="UniProtKB-UniRule"/>
</dbReference>
<keyword evidence="2 9" id="KW-0479">Metal-binding</keyword>
<name>A0AAY4D8M5_9TELE</name>
<proteinExistence type="predicted"/>
<reference evidence="12" key="2">
    <citation type="submission" date="2025-08" db="UniProtKB">
        <authorList>
            <consortium name="Ensembl"/>
        </authorList>
    </citation>
    <scope>IDENTIFICATION</scope>
</reference>
<evidence type="ECO:0000313" key="13">
    <source>
        <dbReference type="Proteomes" id="UP000694580"/>
    </source>
</evidence>
<dbReference type="SMART" id="SM00235">
    <property type="entry name" value="ZnMc"/>
    <property type="match status" value="1"/>
</dbReference>
<dbReference type="Proteomes" id="UP000694580">
    <property type="component" value="Chromosome 16"/>
</dbReference>
<reference evidence="12 13" key="1">
    <citation type="submission" date="2020-06" db="EMBL/GenBank/DDBJ databases">
        <authorList>
            <consortium name="Wellcome Sanger Institute Data Sharing"/>
        </authorList>
    </citation>
    <scope>NUCLEOTIDE SEQUENCE [LARGE SCALE GENOMIC DNA]</scope>
</reference>
<keyword evidence="7" id="KW-0865">Zymogen</keyword>
<evidence type="ECO:0000256" key="7">
    <source>
        <dbReference type="ARBA" id="ARBA00023145"/>
    </source>
</evidence>
<comment type="caution">
    <text evidence="9">Lacks conserved residue(s) required for the propagation of feature annotation.</text>
</comment>
<dbReference type="InterPro" id="IPR006026">
    <property type="entry name" value="Peptidase_Metallo"/>
</dbReference>
<evidence type="ECO:0000256" key="2">
    <source>
        <dbReference type="ARBA" id="ARBA00022723"/>
    </source>
</evidence>
<evidence type="ECO:0000313" key="12">
    <source>
        <dbReference type="Ensembl" id="ENSDCDP00010041509.1"/>
    </source>
</evidence>
<evidence type="ECO:0000256" key="8">
    <source>
        <dbReference type="ARBA" id="ARBA00023157"/>
    </source>
</evidence>